<reference evidence="2 3" key="1">
    <citation type="submission" date="2023-07" db="EMBL/GenBank/DDBJ databases">
        <title>Genomic Encyclopedia of Type Strains, Phase IV (KMG-IV): sequencing the most valuable type-strain genomes for metagenomic binning, comparative biology and taxonomic classification.</title>
        <authorList>
            <person name="Goeker M."/>
        </authorList>
    </citation>
    <scope>NUCLEOTIDE SEQUENCE [LARGE SCALE GENOMIC DNA]</scope>
    <source>
        <strain evidence="2 3">DSM 1111</strain>
    </source>
</reference>
<keyword evidence="3" id="KW-1185">Reference proteome</keyword>
<keyword evidence="1" id="KW-0472">Membrane</keyword>
<evidence type="ECO:0000256" key="1">
    <source>
        <dbReference type="SAM" id="Phobius"/>
    </source>
</evidence>
<proteinExistence type="predicted"/>
<accession>A0ABU0GAJ1</accession>
<protein>
    <submittedName>
        <fullName evidence="2">Uncharacterized protein</fullName>
    </submittedName>
</protein>
<comment type="caution">
    <text evidence="2">The sequence shown here is derived from an EMBL/GenBank/DDBJ whole genome shotgun (WGS) entry which is preliminary data.</text>
</comment>
<name>A0ABU0GAJ1_9HYPH</name>
<keyword evidence="1" id="KW-1133">Transmembrane helix</keyword>
<gene>
    <name evidence="2" type="ORF">J2045_003417</name>
</gene>
<dbReference type="Proteomes" id="UP001238496">
    <property type="component" value="Unassembled WGS sequence"/>
</dbReference>
<evidence type="ECO:0000313" key="3">
    <source>
        <dbReference type="Proteomes" id="UP001238496"/>
    </source>
</evidence>
<feature type="transmembrane region" description="Helical" evidence="1">
    <location>
        <begin position="7"/>
        <end position="27"/>
    </location>
</feature>
<organism evidence="2 3">
    <name type="scientific">Peteryoungia aggregata LMG 23059</name>
    <dbReference type="NCBI Taxonomy" id="1368425"/>
    <lineage>
        <taxon>Bacteria</taxon>
        <taxon>Pseudomonadati</taxon>
        <taxon>Pseudomonadota</taxon>
        <taxon>Alphaproteobacteria</taxon>
        <taxon>Hyphomicrobiales</taxon>
        <taxon>Rhizobiaceae</taxon>
        <taxon>Peteryoungia</taxon>
    </lineage>
</organism>
<keyword evidence="1" id="KW-0812">Transmembrane</keyword>
<evidence type="ECO:0000313" key="2">
    <source>
        <dbReference type="EMBL" id="MDQ0422369.1"/>
    </source>
</evidence>
<sequence>MKKIYRVADIGMKIAFAVMVVIGLLLIRDLSG</sequence>
<dbReference type="EMBL" id="JAUSUW010000010">
    <property type="protein sequence ID" value="MDQ0422369.1"/>
    <property type="molecule type" value="Genomic_DNA"/>
</dbReference>